<feature type="region of interest" description="Disordered" evidence="4">
    <location>
        <begin position="1"/>
        <end position="195"/>
    </location>
</feature>
<comment type="similarity">
    <text evidence="1">Belongs to the peptidase C14B family.</text>
</comment>
<evidence type="ECO:0000313" key="6">
    <source>
        <dbReference type="EMBL" id="KAG2196010.1"/>
    </source>
</evidence>
<evidence type="ECO:0000256" key="1">
    <source>
        <dbReference type="ARBA" id="ARBA00009005"/>
    </source>
</evidence>
<evidence type="ECO:0000313" key="7">
    <source>
        <dbReference type="Proteomes" id="UP000650833"/>
    </source>
</evidence>
<dbReference type="PANTHER" id="PTHR48104:SF30">
    <property type="entry name" value="METACASPASE-1"/>
    <property type="match status" value="1"/>
</dbReference>
<dbReference type="OrthoDB" id="3223806at2759"/>
<dbReference type="Pfam" id="PF00656">
    <property type="entry name" value="Peptidase_C14"/>
    <property type="match status" value="1"/>
</dbReference>
<dbReference type="GO" id="GO:0005737">
    <property type="term" value="C:cytoplasm"/>
    <property type="evidence" value="ECO:0007669"/>
    <property type="project" value="TreeGrafter"/>
</dbReference>
<feature type="compositionally biased region" description="Polar residues" evidence="4">
    <location>
        <begin position="164"/>
        <end position="182"/>
    </location>
</feature>
<feature type="domain" description="Peptidase C14 caspase" evidence="5">
    <location>
        <begin position="226"/>
        <end position="514"/>
    </location>
</feature>
<organism evidence="6 7">
    <name type="scientific">Mucor plumbeus</name>
    <dbReference type="NCBI Taxonomy" id="97098"/>
    <lineage>
        <taxon>Eukaryota</taxon>
        <taxon>Fungi</taxon>
        <taxon>Fungi incertae sedis</taxon>
        <taxon>Mucoromycota</taxon>
        <taxon>Mucoromycotina</taxon>
        <taxon>Mucoromycetes</taxon>
        <taxon>Mucorales</taxon>
        <taxon>Mucorineae</taxon>
        <taxon>Mucoraceae</taxon>
        <taxon>Mucor</taxon>
    </lineage>
</organism>
<feature type="compositionally biased region" description="Low complexity" evidence="4">
    <location>
        <begin position="12"/>
        <end position="44"/>
    </location>
</feature>
<dbReference type="GO" id="GO:0004197">
    <property type="term" value="F:cysteine-type endopeptidase activity"/>
    <property type="evidence" value="ECO:0007669"/>
    <property type="project" value="InterPro"/>
</dbReference>
<feature type="compositionally biased region" description="Pro residues" evidence="4">
    <location>
        <begin position="110"/>
        <end position="132"/>
    </location>
</feature>
<dbReference type="PANTHER" id="PTHR48104">
    <property type="entry name" value="METACASPASE-4"/>
    <property type="match status" value="1"/>
</dbReference>
<dbReference type="InterPro" id="IPR050452">
    <property type="entry name" value="Metacaspase"/>
</dbReference>
<accession>A0A8H7UUF2</accession>
<dbReference type="AlphaFoldDB" id="A0A8H7UUF2"/>
<feature type="compositionally biased region" description="Low complexity" evidence="4">
    <location>
        <begin position="133"/>
        <end position="143"/>
    </location>
</feature>
<dbReference type="SUPFAM" id="SSF52129">
    <property type="entry name" value="Caspase-like"/>
    <property type="match status" value="1"/>
</dbReference>
<dbReference type="InterPro" id="IPR029030">
    <property type="entry name" value="Caspase-like_dom_sf"/>
</dbReference>
<keyword evidence="3" id="KW-0788">Thiol protease</keyword>
<evidence type="ECO:0000256" key="2">
    <source>
        <dbReference type="ARBA" id="ARBA00022703"/>
    </source>
</evidence>
<keyword evidence="2" id="KW-0053">Apoptosis</keyword>
<gene>
    <name evidence="6" type="ORF">INT46_004485</name>
</gene>
<dbReference type="Proteomes" id="UP000650833">
    <property type="component" value="Unassembled WGS sequence"/>
</dbReference>
<name>A0A8H7UUF2_9FUNG</name>
<reference evidence="6" key="1">
    <citation type="submission" date="2020-12" db="EMBL/GenBank/DDBJ databases">
        <title>Metabolic potential, ecology and presence of endohyphal bacteria is reflected in genomic diversity of Mucoromycotina.</title>
        <authorList>
            <person name="Muszewska A."/>
            <person name="Okrasinska A."/>
            <person name="Steczkiewicz K."/>
            <person name="Drgas O."/>
            <person name="Orlowska M."/>
            <person name="Perlinska-Lenart U."/>
            <person name="Aleksandrzak-Piekarczyk T."/>
            <person name="Szatraj K."/>
            <person name="Zielenkiewicz U."/>
            <person name="Pilsyk S."/>
            <person name="Malc E."/>
            <person name="Mieczkowski P."/>
            <person name="Kruszewska J.S."/>
            <person name="Biernat P."/>
            <person name="Pawlowska J."/>
        </authorList>
    </citation>
    <scope>NUCLEOTIDE SEQUENCE</scope>
    <source>
        <strain evidence="6">CBS 226.32</strain>
    </source>
</reference>
<dbReference type="GO" id="GO:0006915">
    <property type="term" value="P:apoptotic process"/>
    <property type="evidence" value="ECO:0007669"/>
    <property type="project" value="UniProtKB-KW"/>
</dbReference>
<evidence type="ECO:0000259" key="5">
    <source>
        <dbReference type="Pfam" id="PF00656"/>
    </source>
</evidence>
<dbReference type="EMBL" id="JAEPRC010000500">
    <property type="protein sequence ID" value="KAG2196010.1"/>
    <property type="molecule type" value="Genomic_DNA"/>
</dbReference>
<feature type="compositionally biased region" description="Low complexity" evidence="4">
    <location>
        <begin position="55"/>
        <end position="94"/>
    </location>
</feature>
<sequence length="524" mass="57387">MAYPGSYGTHGYGQPPQQQQQQQQQYGYPPAQGNPAPHGYPPAGQQGGYPPPSYPQQGGYPAPPQQYQQHGGYPSQGYPAPPSQQYGGYNQPPQYGGGDFPSPQQQQQFSPPPQQQYSSPPPPNYGNYPPPSDSSNNNNNRQQASGAQIQPPAYQGPDPVFSPNDPNLNQANYPQPPNSAHNQGAHPVPYGQQQGGAAANNFVMHVNPSMQNEKPPNFQLSNCRGRKRALLIGINYIGSKNALNGCINDVKNVKQFLTNLYNFKEDDMVILTDDQKDPKFIPTKQNILSAMQWLVNGARENDSFFFHFSGHGGRVKDVNGDEDDGYDETIYPVDHDRYQGESGQIVDDEMHEIMVRPLPRGARLTCIFDSCHSGTALDLPYVYSTQGTVKEDNLFKDAGSGLLSAGLAYASGNRSGALSSLMSLGKNMMGKKSVDARVKQFKSSESDVIMFSGCKDNQTSADAMENGASTGAMSYAFTTVLRQNQQLTYLQLLNAIREILKSKYSQRPQMSASHPIDVNLLFIV</sequence>
<keyword evidence="7" id="KW-1185">Reference proteome</keyword>
<evidence type="ECO:0000256" key="3">
    <source>
        <dbReference type="ARBA" id="ARBA00022807"/>
    </source>
</evidence>
<comment type="caution">
    <text evidence="6">The sequence shown here is derived from an EMBL/GenBank/DDBJ whole genome shotgun (WGS) entry which is preliminary data.</text>
</comment>
<keyword evidence="3" id="KW-0645">Protease</keyword>
<dbReference type="GO" id="GO:0006508">
    <property type="term" value="P:proteolysis"/>
    <property type="evidence" value="ECO:0007669"/>
    <property type="project" value="InterPro"/>
</dbReference>
<protein>
    <recommendedName>
        <fullName evidence="5">Peptidase C14 caspase domain-containing protein</fullName>
    </recommendedName>
</protein>
<keyword evidence="3" id="KW-0378">Hydrolase</keyword>
<dbReference type="Gene3D" id="3.40.50.12660">
    <property type="match status" value="1"/>
</dbReference>
<evidence type="ECO:0000256" key="4">
    <source>
        <dbReference type="SAM" id="MobiDB-lite"/>
    </source>
</evidence>
<dbReference type="InterPro" id="IPR011600">
    <property type="entry name" value="Pept_C14_caspase"/>
</dbReference>
<proteinExistence type="inferred from homology"/>